<evidence type="ECO:0000256" key="1">
    <source>
        <dbReference type="SAM" id="Coils"/>
    </source>
</evidence>
<dbReference type="Proteomes" id="UP001271263">
    <property type="component" value="Unassembled WGS sequence"/>
</dbReference>
<dbReference type="EMBL" id="JAPMLD010000007">
    <property type="protein sequence ID" value="MDW4825543.1"/>
    <property type="molecule type" value="Genomic_DNA"/>
</dbReference>
<sequence length="154" mass="16857">MELLSVNNSKAFVAERNQSLPSIKSSELAEGSQRPIQSENQDKVSISESARAALASSLGKELHDGQSVAQSKATAVESQDEQAKQKIDEIIAMLKKQLDELRQALQALEGDNTEVAAEKRKALESQIGALSAQLTELINQKLELEKKNMRENGR</sequence>
<gene>
    <name evidence="3" type="ORF">OS133_02415</name>
    <name evidence="4" type="ORF">OS134_15850</name>
</gene>
<reference evidence="3" key="2">
    <citation type="submission" date="2022-11" db="EMBL/GenBank/DDBJ databases">
        <title>Prophages regulate Shewanella fidelis motility and biofilm formation: implications for gut colonization dynamics in Ciona robusta.</title>
        <authorList>
            <person name="Natarajan O."/>
            <person name="Gibboney S.L."/>
            <person name="Young M.N."/>
            <person name="Lim S.J."/>
            <person name="Pluta N."/>
            <person name="Atkinson C.G.F."/>
            <person name="Leigh B.A."/>
            <person name="Liberti A."/>
            <person name="Kees E."/>
            <person name="Breitbart M."/>
            <person name="Gralnick J."/>
            <person name="Dishaw L.J."/>
        </authorList>
    </citation>
    <scope>NUCLEOTIDE SEQUENCE</scope>
    <source>
        <strain evidence="3">3313</strain>
    </source>
</reference>
<protein>
    <submittedName>
        <fullName evidence="3">Uncharacterized protein</fullName>
    </submittedName>
</protein>
<reference evidence="4 6" key="1">
    <citation type="journal article" date="2022" name="bioRxiv">
        <title>Prophages regulate Shewanella fidelis 3313 motility and biofilm formation: implications for gut colonization dynamics in Ciona robusta.</title>
        <authorList>
            <person name="Natarajan O."/>
            <person name="Gibboney S.L."/>
            <person name="Young M.N."/>
            <person name="Lim S.J."/>
            <person name="Pluta N."/>
            <person name="Atkinson C.G."/>
            <person name="Leigh B.A."/>
            <person name="Liberti A."/>
            <person name="Kees E.D."/>
            <person name="Breitbart M."/>
            <person name="Gralnick J.A."/>
            <person name="Dishaw L.J."/>
        </authorList>
    </citation>
    <scope>NUCLEOTIDE SEQUENCE [LARGE SCALE GENOMIC DNA]</scope>
    <source>
        <strain evidence="4 6">JG4066</strain>
    </source>
</reference>
<evidence type="ECO:0000313" key="3">
    <source>
        <dbReference type="EMBL" id="MDR8522551.1"/>
    </source>
</evidence>
<accession>A0AAW8NK29</accession>
<organism evidence="3 5">
    <name type="scientific">Shewanella fidelis</name>
    <dbReference type="NCBI Taxonomy" id="173509"/>
    <lineage>
        <taxon>Bacteria</taxon>
        <taxon>Pseudomonadati</taxon>
        <taxon>Pseudomonadota</taxon>
        <taxon>Gammaproteobacteria</taxon>
        <taxon>Alteromonadales</taxon>
        <taxon>Shewanellaceae</taxon>
        <taxon>Shewanella</taxon>
    </lineage>
</organism>
<evidence type="ECO:0000313" key="5">
    <source>
        <dbReference type="Proteomes" id="UP001259340"/>
    </source>
</evidence>
<evidence type="ECO:0000313" key="4">
    <source>
        <dbReference type="EMBL" id="MDW4825543.1"/>
    </source>
</evidence>
<proteinExistence type="predicted"/>
<name>A0AAW8NK29_9GAMM</name>
<comment type="caution">
    <text evidence="3">The sequence shown here is derived from an EMBL/GenBank/DDBJ whole genome shotgun (WGS) entry which is preliminary data.</text>
</comment>
<evidence type="ECO:0000313" key="6">
    <source>
        <dbReference type="Proteomes" id="UP001271263"/>
    </source>
</evidence>
<dbReference type="Proteomes" id="UP001259340">
    <property type="component" value="Unassembled WGS sequence"/>
</dbReference>
<keyword evidence="1" id="KW-0175">Coiled coil</keyword>
<feature type="compositionally biased region" description="Polar residues" evidence="2">
    <location>
        <begin position="67"/>
        <end position="77"/>
    </location>
</feature>
<dbReference type="AlphaFoldDB" id="A0AAW8NK29"/>
<feature type="coiled-coil region" evidence="1">
    <location>
        <begin position="84"/>
        <end position="154"/>
    </location>
</feature>
<dbReference type="EMBL" id="JAPMLE010000001">
    <property type="protein sequence ID" value="MDR8522551.1"/>
    <property type="molecule type" value="Genomic_DNA"/>
</dbReference>
<feature type="region of interest" description="Disordered" evidence="2">
    <location>
        <begin position="22"/>
        <end position="82"/>
    </location>
</feature>
<dbReference type="RefSeq" id="WP_108945583.1">
    <property type="nucleotide sequence ID" value="NZ_JAPMLA010000007.1"/>
</dbReference>
<keyword evidence="6" id="KW-1185">Reference proteome</keyword>
<feature type="compositionally biased region" description="Low complexity" evidence="2">
    <location>
        <begin position="46"/>
        <end position="57"/>
    </location>
</feature>
<evidence type="ECO:0000256" key="2">
    <source>
        <dbReference type="SAM" id="MobiDB-lite"/>
    </source>
</evidence>